<dbReference type="RefSeq" id="WP_091442309.1">
    <property type="nucleotide sequence ID" value="NZ_FMTP01000006.1"/>
</dbReference>
<dbReference type="AlphaFoldDB" id="A0A1G4U8C8"/>
<feature type="signal peptide" evidence="1">
    <location>
        <begin position="1"/>
        <end position="24"/>
    </location>
</feature>
<evidence type="ECO:0000313" key="2">
    <source>
        <dbReference type="EMBL" id="SCW89903.1"/>
    </source>
</evidence>
<reference evidence="3" key="1">
    <citation type="submission" date="2016-10" db="EMBL/GenBank/DDBJ databases">
        <authorList>
            <person name="Varghese N."/>
            <person name="Submissions S."/>
        </authorList>
    </citation>
    <scope>NUCLEOTIDE SEQUENCE [LARGE SCALE GENOMIC DNA]</scope>
    <source>
        <strain evidence="3">CGMCC 1.1761</strain>
    </source>
</reference>
<keyword evidence="3" id="KW-1185">Reference proteome</keyword>
<protein>
    <submittedName>
        <fullName evidence="2">Uncharacterized protein</fullName>
    </submittedName>
</protein>
<gene>
    <name evidence="2" type="ORF">SAMN05660859_3549</name>
</gene>
<evidence type="ECO:0000313" key="3">
    <source>
        <dbReference type="Proteomes" id="UP000198889"/>
    </source>
</evidence>
<sequence>MADRLAALGLVAALAALSPSLSFAQTVAFDPDALIIEARDNAELARKWCAANPQVEHVLVLPAALFVDSEQLICDGNPYKLYRLIEHDDPDDFEYFLDPPFTNTIRLGCDGKAGRTMKTVALNCRPLHPKP</sequence>
<dbReference type="Proteomes" id="UP000198889">
    <property type="component" value="Unassembled WGS sequence"/>
</dbReference>
<organism evidence="2 3">
    <name type="scientific">Ancylobacter rudongensis</name>
    <dbReference type="NCBI Taxonomy" id="177413"/>
    <lineage>
        <taxon>Bacteria</taxon>
        <taxon>Pseudomonadati</taxon>
        <taxon>Pseudomonadota</taxon>
        <taxon>Alphaproteobacteria</taxon>
        <taxon>Hyphomicrobiales</taxon>
        <taxon>Xanthobacteraceae</taxon>
        <taxon>Ancylobacter</taxon>
    </lineage>
</organism>
<dbReference type="EMBL" id="FMTP01000006">
    <property type="protein sequence ID" value="SCW89903.1"/>
    <property type="molecule type" value="Genomic_DNA"/>
</dbReference>
<keyword evidence="1" id="KW-0732">Signal</keyword>
<proteinExistence type="predicted"/>
<name>A0A1G4U8C8_9HYPH</name>
<evidence type="ECO:0000256" key="1">
    <source>
        <dbReference type="SAM" id="SignalP"/>
    </source>
</evidence>
<feature type="chain" id="PRO_5011545294" evidence="1">
    <location>
        <begin position="25"/>
        <end position="131"/>
    </location>
</feature>
<dbReference type="STRING" id="177413.SAMN05660859_3549"/>
<accession>A0A1G4U8C8</accession>